<dbReference type="SUPFAM" id="SSF103473">
    <property type="entry name" value="MFS general substrate transporter"/>
    <property type="match status" value="2"/>
</dbReference>
<feature type="transmembrane region" description="Helical" evidence="5">
    <location>
        <begin position="169"/>
        <end position="187"/>
    </location>
</feature>
<dbReference type="InterPro" id="IPR020846">
    <property type="entry name" value="MFS_dom"/>
</dbReference>
<sequence length="483" mass="53366">MFLKFKDTINILLLSTGIFLFVIDLFIVNVSLRSITQALGMSNSEAQGVIILYVIGYASVLISAGKLGINVGRKKIYLIGMAGFTCSSLLCGCANSIVLLLTGRLLQGLSAGFMVPQGISFIPVLFTNRARRSWAMGLYGSIAGLASVVGQLLGGILPDVTWIPDSWRLIFLINVPIGIGAWIAIYQRLPEVDRVRSQCMDVTGMMTLFLLLIGGLTPLILGPEHQWPSWTLYMLFITILSLLIFLAFQQKRSKQGLDVILDLRPFQKRVFLIGLLTAVCYYMVQDAYFIINSLHLQDMHGFTPTHTGVAFVFQGVGYVLASLTVNRLVARLGKYMVLIGLFVMVCGLIGHLYLFDAPHPCYVHICFLFFFYGLGCGTVLPALMTLALQDMNAAEIGIASGLYLTVQQVAICLGIAFVVGIYLYASQEPITHDHYVSKAYVYSTICSVGLLLLVMLFMSIIPFVNQKQRKTAMFHTRAVRDRT</sequence>
<comment type="caution">
    <text evidence="7">The sequence shown here is derived from an EMBL/GenBank/DDBJ whole genome shotgun (WGS) entry which is preliminary data.</text>
</comment>
<evidence type="ECO:0000256" key="1">
    <source>
        <dbReference type="ARBA" id="ARBA00004141"/>
    </source>
</evidence>
<comment type="subcellular location">
    <subcellularLocation>
        <location evidence="1">Membrane</location>
        <topology evidence="1">Multi-pass membrane protein</topology>
    </subcellularLocation>
</comment>
<feature type="transmembrane region" description="Helical" evidence="5">
    <location>
        <begin position="50"/>
        <end position="69"/>
    </location>
</feature>
<feature type="transmembrane region" description="Helical" evidence="5">
    <location>
        <begin position="227"/>
        <end position="248"/>
    </location>
</feature>
<feature type="transmembrane region" description="Helical" evidence="5">
    <location>
        <begin position="311"/>
        <end position="329"/>
    </location>
</feature>
<feature type="domain" description="Major facilitator superfamily (MFS) profile" evidence="6">
    <location>
        <begin position="10"/>
        <end position="461"/>
    </location>
</feature>
<keyword evidence="2 5" id="KW-0812">Transmembrane</keyword>
<dbReference type="InterPro" id="IPR036259">
    <property type="entry name" value="MFS_trans_sf"/>
</dbReference>
<dbReference type="Gene3D" id="1.20.1720.10">
    <property type="entry name" value="Multidrug resistance protein D"/>
    <property type="match status" value="2"/>
</dbReference>
<dbReference type="Proteomes" id="UP001597545">
    <property type="component" value="Unassembled WGS sequence"/>
</dbReference>
<dbReference type="InterPro" id="IPR011701">
    <property type="entry name" value="MFS"/>
</dbReference>
<proteinExistence type="predicted"/>
<keyword evidence="4 5" id="KW-0472">Membrane</keyword>
<evidence type="ECO:0000313" key="7">
    <source>
        <dbReference type="EMBL" id="MFD2549692.1"/>
    </source>
</evidence>
<dbReference type="CDD" id="cd17321">
    <property type="entry name" value="MFS_MMR_MDR_like"/>
    <property type="match status" value="1"/>
</dbReference>
<evidence type="ECO:0000256" key="4">
    <source>
        <dbReference type="ARBA" id="ARBA00023136"/>
    </source>
</evidence>
<feature type="transmembrane region" description="Helical" evidence="5">
    <location>
        <begin position="400"/>
        <end position="425"/>
    </location>
</feature>
<feature type="transmembrane region" description="Helical" evidence="5">
    <location>
        <begin position="105"/>
        <end position="126"/>
    </location>
</feature>
<evidence type="ECO:0000256" key="2">
    <source>
        <dbReference type="ARBA" id="ARBA00022692"/>
    </source>
</evidence>
<dbReference type="PANTHER" id="PTHR42718">
    <property type="entry name" value="MAJOR FACILITATOR SUPERFAMILY MULTIDRUG TRANSPORTER MFSC"/>
    <property type="match status" value="1"/>
</dbReference>
<feature type="transmembrane region" description="Helical" evidence="5">
    <location>
        <begin position="361"/>
        <end position="388"/>
    </location>
</feature>
<reference evidence="8" key="1">
    <citation type="journal article" date="2019" name="Int. J. Syst. Evol. Microbiol.">
        <title>The Global Catalogue of Microorganisms (GCM) 10K type strain sequencing project: providing services to taxonomists for standard genome sequencing and annotation.</title>
        <authorList>
            <consortium name="The Broad Institute Genomics Platform"/>
            <consortium name="The Broad Institute Genome Sequencing Center for Infectious Disease"/>
            <person name="Wu L."/>
            <person name="Ma J."/>
        </authorList>
    </citation>
    <scope>NUCLEOTIDE SEQUENCE [LARGE SCALE GENOMIC DNA]</scope>
    <source>
        <strain evidence="8">KCTC 42662</strain>
    </source>
</reference>
<feature type="transmembrane region" description="Helical" evidence="5">
    <location>
        <begin position="138"/>
        <end position="157"/>
    </location>
</feature>
<keyword evidence="3 5" id="KW-1133">Transmembrane helix</keyword>
<feature type="transmembrane region" description="Helical" evidence="5">
    <location>
        <begin position="336"/>
        <end position="355"/>
    </location>
</feature>
<feature type="transmembrane region" description="Helical" evidence="5">
    <location>
        <begin position="76"/>
        <end position="99"/>
    </location>
</feature>
<gene>
    <name evidence="7" type="ORF">ACFSR5_18755</name>
</gene>
<protein>
    <submittedName>
        <fullName evidence="7">MFS transporter</fullName>
    </submittedName>
</protein>
<accession>A0ABW5KL45</accession>
<name>A0ABW5KL45_9SPHI</name>
<dbReference type="PANTHER" id="PTHR42718:SF39">
    <property type="entry name" value="ACTINORHODIN TRANSPORTER-RELATED"/>
    <property type="match status" value="1"/>
</dbReference>
<feature type="transmembrane region" description="Helical" evidence="5">
    <location>
        <begin position="440"/>
        <end position="464"/>
    </location>
</feature>
<dbReference type="RefSeq" id="WP_380906012.1">
    <property type="nucleotide sequence ID" value="NZ_JBHUEG010000019.1"/>
</dbReference>
<dbReference type="Pfam" id="PF07690">
    <property type="entry name" value="MFS_1"/>
    <property type="match status" value="2"/>
</dbReference>
<evidence type="ECO:0000259" key="6">
    <source>
        <dbReference type="PROSITE" id="PS50850"/>
    </source>
</evidence>
<feature type="transmembrane region" description="Helical" evidence="5">
    <location>
        <begin position="199"/>
        <end position="221"/>
    </location>
</feature>
<dbReference type="PROSITE" id="PS50850">
    <property type="entry name" value="MFS"/>
    <property type="match status" value="1"/>
</dbReference>
<feature type="transmembrane region" description="Helical" evidence="5">
    <location>
        <begin position="12"/>
        <end position="30"/>
    </location>
</feature>
<keyword evidence="8" id="KW-1185">Reference proteome</keyword>
<organism evidence="7 8">
    <name type="scientific">Sphingobacterium suaedae</name>
    <dbReference type="NCBI Taxonomy" id="1686402"/>
    <lineage>
        <taxon>Bacteria</taxon>
        <taxon>Pseudomonadati</taxon>
        <taxon>Bacteroidota</taxon>
        <taxon>Sphingobacteriia</taxon>
        <taxon>Sphingobacteriales</taxon>
        <taxon>Sphingobacteriaceae</taxon>
        <taxon>Sphingobacterium</taxon>
    </lineage>
</organism>
<dbReference type="EMBL" id="JBHULR010000020">
    <property type="protein sequence ID" value="MFD2549692.1"/>
    <property type="molecule type" value="Genomic_DNA"/>
</dbReference>
<evidence type="ECO:0000313" key="8">
    <source>
        <dbReference type="Proteomes" id="UP001597545"/>
    </source>
</evidence>
<evidence type="ECO:0000256" key="3">
    <source>
        <dbReference type="ARBA" id="ARBA00022989"/>
    </source>
</evidence>
<evidence type="ECO:0000256" key="5">
    <source>
        <dbReference type="SAM" id="Phobius"/>
    </source>
</evidence>
<feature type="transmembrane region" description="Helical" evidence="5">
    <location>
        <begin position="269"/>
        <end position="291"/>
    </location>
</feature>